<evidence type="ECO:0000259" key="1">
    <source>
        <dbReference type="Pfam" id="PF00534"/>
    </source>
</evidence>
<dbReference type="Pfam" id="PF00534">
    <property type="entry name" value="Glycos_transf_1"/>
    <property type="match status" value="1"/>
</dbReference>
<dbReference type="AlphaFoldDB" id="A0AAU7KI19"/>
<dbReference type="InterPro" id="IPR047691">
    <property type="entry name" value="PelF-like"/>
</dbReference>
<dbReference type="Pfam" id="PF11997">
    <property type="entry name" value="DUF3492"/>
    <property type="match status" value="1"/>
</dbReference>
<proteinExistence type="predicted"/>
<dbReference type="InterPro" id="IPR022622">
    <property type="entry name" value="DUF3492"/>
</dbReference>
<accession>A0AAU7KI19</accession>
<dbReference type="PANTHER" id="PTHR12526">
    <property type="entry name" value="GLYCOSYLTRANSFERASE"/>
    <property type="match status" value="1"/>
</dbReference>
<organism evidence="3">
    <name type="scientific">Halomonas sp. RT37</name>
    <dbReference type="NCBI Taxonomy" id="2950872"/>
    <lineage>
        <taxon>Bacteria</taxon>
        <taxon>Pseudomonadati</taxon>
        <taxon>Pseudomonadota</taxon>
        <taxon>Gammaproteobacteria</taxon>
        <taxon>Oceanospirillales</taxon>
        <taxon>Halomonadaceae</taxon>
        <taxon>Halomonas</taxon>
    </lineage>
</organism>
<protein>
    <submittedName>
        <fullName evidence="3">GT4 family glycosyltransferase PelF</fullName>
    </submittedName>
</protein>
<feature type="domain" description="DUF3492" evidence="2">
    <location>
        <begin position="13"/>
        <end position="291"/>
    </location>
</feature>
<dbReference type="RefSeq" id="WP_348827355.1">
    <property type="nucleotide sequence ID" value="NZ_CP098827.1"/>
</dbReference>
<evidence type="ECO:0000313" key="3">
    <source>
        <dbReference type="EMBL" id="XBO71160.1"/>
    </source>
</evidence>
<dbReference type="InterPro" id="IPR001296">
    <property type="entry name" value="Glyco_trans_1"/>
</dbReference>
<dbReference type="NCBIfam" id="NF038011">
    <property type="entry name" value="PelF"/>
    <property type="match status" value="1"/>
</dbReference>
<dbReference type="SUPFAM" id="SSF53756">
    <property type="entry name" value="UDP-Glycosyltransferase/glycogen phosphorylase"/>
    <property type="match status" value="1"/>
</dbReference>
<dbReference type="PANTHER" id="PTHR12526:SF608">
    <property type="entry name" value="PELF"/>
    <property type="match status" value="1"/>
</dbReference>
<dbReference type="EMBL" id="CP098827">
    <property type="protein sequence ID" value="XBO71160.1"/>
    <property type="molecule type" value="Genomic_DNA"/>
</dbReference>
<sequence>MTFPRLSATDDPADVVLLLEGTYPMVRGGVAGWLDQLIRGLPQYRFAVVFLGSRPQDYEGLKYELADNVVHLECHYLMGSTLTRSGRRPGSCPRAFERSRALHDRLGQPGGDIDDALAEVAALVGQGSGLSRNDFEGSQLAWDEIVERYTTCYDETSFLDYFWSVRNMHSPLFMLADLARRLPRGRCLHAISTGYAGFLGALARHQTGTPLMVTEHGIYTKERHIDLLEADWIHAPMDPLSHGLKAESGYLRRLWIRFFHSLGRMTYQAASDITTLYDGNRRRQLNDGAPATRSRVIPNGIRIERFRPLREATQANTRPVMVLLGRVTPIKDIKTFLRATRQLQLQLPELEAWVVGPDDEDPLYAQECRDLAEQLKLGENLRFLGFQKTEDILAQARLVVLTSISEAQPLVVLEALAAGVPVVTTDVGACREMVLGDGSPEQAAGQVVPIANPQATAAAAATLLKDTAAWQAAREVGIERVEQHYTEKLMLERYAERYQVAMEDAMADSEEPACATARHGQNIDA</sequence>
<evidence type="ECO:0000259" key="2">
    <source>
        <dbReference type="Pfam" id="PF11997"/>
    </source>
</evidence>
<dbReference type="CDD" id="cd03813">
    <property type="entry name" value="GT4-like"/>
    <property type="match status" value="1"/>
</dbReference>
<reference evidence="3" key="1">
    <citation type="submission" date="2022-06" db="EMBL/GenBank/DDBJ databases">
        <title>A novel DMS-producing enzyme.</title>
        <authorList>
            <person name="Zhang Y."/>
        </authorList>
    </citation>
    <scope>NUCLEOTIDE SEQUENCE</scope>
    <source>
        <strain evidence="3">RT37</strain>
    </source>
</reference>
<gene>
    <name evidence="3" type="primary">pelF</name>
    <name evidence="3" type="ORF">NFG58_00105</name>
</gene>
<dbReference type="Gene3D" id="3.40.50.2000">
    <property type="entry name" value="Glycogen Phosphorylase B"/>
    <property type="match status" value="2"/>
</dbReference>
<name>A0AAU7KI19_9GAMM</name>
<feature type="domain" description="Glycosyl transferase family 1" evidence="1">
    <location>
        <begin position="314"/>
        <end position="468"/>
    </location>
</feature>